<feature type="transmembrane region" description="Helical" evidence="1">
    <location>
        <begin position="70"/>
        <end position="94"/>
    </location>
</feature>
<dbReference type="PANTHER" id="PTHR34301">
    <property type="entry name" value="DNA-BINDING PROTEIN-RELATED"/>
    <property type="match status" value="1"/>
</dbReference>
<keyword evidence="4" id="KW-1185">Reference proteome</keyword>
<proteinExistence type="predicted"/>
<dbReference type="PANTHER" id="PTHR34301:SF8">
    <property type="entry name" value="ATPASE DOMAIN-CONTAINING PROTEIN"/>
    <property type="match status" value="1"/>
</dbReference>
<feature type="transmembrane region" description="Helical" evidence="1">
    <location>
        <begin position="330"/>
        <end position="354"/>
    </location>
</feature>
<organism evidence="3 4">
    <name type="scientific">Romeriopsis navalis LEGE 11480</name>
    <dbReference type="NCBI Taxonomy" id="2777977"/>
    <lineage>
        <taxon>Bacteria</taxon>
        <taxon>Bacillati</taxon>
        <taxon>Cyanobacteriota</taxon>
        <taxon>Cyanophyceae</taxon>
        <taxon>Leptolyngbyales</taxon>
        <taxon>Leptolyngbyaceae</taxon>
        <taxon>Romeriopsis</taxon>
        <taxon>Romeriopsis navalis</taxon>
    </lineage>
</organism>
<feature type="domain" description="Novel STAND NTPase 1" evidence="2">
    <location>
        <begin position="589"/>
        <end position="823"/>
    </location>
</feature>
<dbReference type="AlphaFoldDB" id="A0A928VPH5"/>
<dbReference type="Proteomes" id="UP000625316">
    <property type="component" value="Unassembled WGS sequence"/>
</dbReference>
<feature type="transmembrane region" description="Helical" evidence="1">
    <location>
        <begin position="297"/>
        <end position="318"/>
    </location>
</feature>
<evidence type="ECO:0000259" key="2">
    <source>
        <dbReference type="Pfam" id="PF20703"/>
    </source>
</evidence>
<feature type="transmembrane region" description="Helical" evidence="1">
    <location>
        <begin position="272"/>
        <end position="291"/>
    </location>
</feature>
<dbReference type="RefSeq" id="WP_264324984.1">
    <property type="nucleotide sequence ID" value="NZ_JADEXQ010000030.1"/>
</dbReference>
<gene>
    <name evidence="3" type="ORF">IQ266_10490</name>
</gene>
<sequence length="929" mass="103447">MSASQPETPISGHTRQLSHNWLIATVEVFAWLLLRPTAWRQSLAQIPLRPNFCLAELQSSERRHPLVKRLCWLEFLVLPIGVSLCIALSLAILGQPISNILFGVFVGFTACLSTGMLGGLVISIAASWIAAMVGGLLGGVIFGILGPDSLMTFRTGFAFQRGDLRVMIATISLPIVMASVPNGLAASVAASVETNSPHNVVGQRIGGIGLGILGSGLTLSVAIGLGDLLSRLPLGQLPMGTAFSNRLITGVVLGLLLGVMLGKHSGQWWKNLFFSVAASIIISTVISFIANPANGEIRGLAVGSGNAMLLTMLFALAYNLTVSIAGVEAGAIAGTLGSSAIYTIVVSIVTNIPLWYSLPVTLGCLLFSLTLTQWLPMLIYPFEQVWNLLLYRLDGQQTRSQRFTRHYLLWHSTFWDEHQRLLLWGLDRHLVLMCEQVPEVGQWAIAHISSSNQRWAARDAQIELDARQLEQCQDMRAIRQLHQRLSLGELAGPATDILRSFNRISRDAAAIFNQSSLYNQRLLLSHLVENLEGMGRELTRSNQVYAPRFRPVWQSWLRVAEAEQRSLDQQAETSQEIESPYIVGIPLNQQQEIFVGRQEISAQIERLLRDRRHSSLLLYGQRRMGKTSLLNHLGRLLPSQIVPFFIDLQGPASTASDHVGLLYNLAKGIVQSAQQYRNIMLQPLSREQLAVDPFTIFDEWIDQVEAAIAPATALLMLDEFEALNHALDAGRFDADIVLGMLRNLIQHRDRFRVLLAGTHTLEEFQRWSGYLINLQVLHLSYLSEAEARQLIEHPVRDFALRYEDGAVDRIIQLTHGHPFLVQLLCTEIVALKNEQPAAGRQLATLADIEAAVPEALNSGSFFFADIERNQLMEKSIEALYSIANEQEVNAQQDVMDELIQKEILDFSNRKYRFQAEILKHWFIEYNPPQ</sequence>
<feature type="transmembrane region" description="Helical" evidence="1">
    <location>
        <begin position="128"/>
        <end position="146"/>
    </location>
</feature>
<name>A0A928VPH5_9CYAN</name>
<dbReference type="EMBL" id="JADEXQ010000030">
    <property type="protein sequence ID" value="MBE9030157.1"/>
    <property type="molecule type" value="Genomic_DNA"/>
</dbReference>
<dbReference type="InterPro" id="IPR049052">
    <property type="entry name" value="nSTAND1"/>
</dbReference>
<evidence type="ECO:0000313" key="4">
    <source>
        <dbReference type="Proteomes" id="UP000625316"/>
    </source>
</evidence>
<dbReference type="SUPFAM" id="SSF52540">
    <property type="entry name" value="P-loop containing nucleoside triphosphate hydrolases"/>
    <property type="match status" value="1"/>
</dbReference>
<accession>A0A928VPH5</accession>
<keyword evidence="1" id="KW-1133">Transmembrane helix</keyword>
<feature type="transmembrane region" description="Helical" evidence="1">
    <location>
        <begin position="100"/>
        <end position="121"/>
    </location>
</feature>
<dbReference type="InterPro" id="IPR027417">
    <property type="entry name" value="P-loop_NTPase"/>
</dbReference>
<comment type="caution">
    <text evidence="3">The sequence shown here is derived from an EMBL/GenBank/DDBJ whole genome shotgun (WGS) entry which is preliminary data.</text>
</comment>
<evidence type="ECO:0000256" key="1">
    <source>
        <dbReference type="SAM" id="Phobius"/>
    </source>
</evidence>
<keyword evidence="1" id="KW-0472">Membrane</keyword>
<keyword evidence="1" id="KW-0812">Transmembrane</keyword>
<dbReference type="Gene3D" id="3.40.50.300">
    <property type="entry name" value="P-loop containing nucleotide triphosphate hydrolases"/>
    <property type="match status" value="1"/>
</dbReference>
<feature type="transmembrane region" description="Helical" evidence="1">
    <location>
        <begin position="204"/>
        <end position="223"/>
    </location>
</feature>
<reference evidence="3" key="1">
    <citation type="submission" date="2020-10" db="EMBL/GenBank/DDBJ databases">
        <authorList>
            <person name="Castelo-Branco R."/>
            <person name="Eusebio N."/>
            <person name="Adriana R."/>
            <person name="Vieira A."/>
            <person name="Brugerolle De Fraissinette N."/>
            <person name="Rezende De Castro R."/>
            <person name="Schneider M.P."/>
            <person name="Vasconcelos V."/>
            <person name="Leao P.N."/>
        </authorList>
    </citation>
    <scope>NUCLEOTIDE SEQUENCE</scope>
    <source>
        <strain evidence="3">LEGE 11480</strain>
    </source>
</reference>
<feature type="transmembrane region" description="Helical" evidence="1">
    <location>
        <begin position="166"/>
        <end position="192"/>
    </location>
</feature>
<evidence type="ECO:0000313" key="3">
    <source>
        <dbReference type="EMBL" id="MBE9030157.1"/>
    </source>
</evidence>
<feature type="transmembrane region" description="Helical" evidence="1">
    <location>
        <begin position="243"/>
        <end position="260"/>
    </location>
</feature>
<protein>
    <submittedName>
        <fullName evidence="3">AAA family ATPase</fullName>
    </submittedName>
</protein>
<dbReference type="Pfam" id="PF20703">
    <property type="entry name" value="nSTAND1"/>
    <property type="match status" value="1"/>
</dbReference>